<evidence type="ECO:0000256" key="9">
    <source>
        <dbReference type="ARBA" id="ARBA00030781"/>
    </source>
</evidence>
<proteinExistence type="inferred from homology"/>
<comment type="similarity">
    <text evidence="2">Belongs to the MoaE family.</text>
</comment>
<evidence type="ECO:0000256" key="7">
    <source>
        <dbReference type="ARBA" id="ARBA00029745"/>
    </source>
</evidence>
<dbReference type="Proteomes" id="UP000189462">
    <property type="component" value="Unassembled WGS sequence"/>
</dbReference>
<reference evidence="12 13" key="1">
    <citation type="submission" date="2017-02" db="EMBL/GenBank/DDBJ databases">
        <title>Genomic diversity within the haloalkaliphilic genus Thioalkalivibrio.</title>
        <authorList>
            <person name="Ahn A.-C."/>
            <person name="Meier-Kolthoff J."/>
            <person name="Overmars L."/>
            <person name="Richter M."/>
            <person name="Woyke T."/>
            <person name="Sorokin D.Y."/>
            <person name="Muyzer G."/>
        </authorList>
    </citation>
    <scope>NUCLEOTIDE SEQUENCE [LARGE SCALE GENOMIC DNA]</scope>
    <source>
        <strain evidence="12 13">ALJD</strain>
    </source>
</reference>
<dbReference type="EC" id="2.8.1.12" evidence="3"/>
<protein>
    <recommendedName>
        <fullName evidence="4">Molybdopterin synthase catalytic subunit</fullName>
        <ecNumber evidence="3">2.8.1.12</ecNumber>
    </recommendedName>
    <alternativeName>
        <fullName evidence="9">MPT synthase subunit 2</fullName>
    </alternativeName>
    <alternativeName>
        <fullName evidence="7">Molybdenum cofactor biosynthesis protein E</fullName>
    </alternativeName>
    <alternativeName>
        <fullName evidence="8">Molybdopterin-converting factor large subunit</fullName>
    </alternativeName>
    <alternativeName>
        <fullName evidence="10">Molybdopterin-converting factor subunit 2</fullName>
    </alternativeName>
</protein>
<dbReference type="Gene3D" id="3.90.1170.40">
    <property type="entry name" value="Molybdopterin biosynthesis MoaE subunit"/>
    <property type="match status" value="1"/>
</dbReference>
<dbReference type="PANTHER" id="PTHR23404">
    <property type="entry name" value="MOLYBDOPTERIN SYNTHASE RELATED"/>
    <property type="match status" value="1"/>
</dbReference>
<dbReference type="AlphaFoldDB" id="A0A1V3NLN4"/>
<dbReference type="RefSeq" id="WP_077278133.1">
    <property type="nucleotide sequence ID" value="NZ_MVBK01000032.1"/>
</dbReference>
<dbReference type="GO" id="GO:0030366">
    <property type="term" value="F:molybdopterin synthase activity"/>
    <property type="evidence" value="ECO:0007669"/>
    <property type="project" value="UniProtKB-EC"/>
</dbReference>
<evidence type="ECO:0000313" key="12">
    <source>
        <dbReference type="EMBL" id="OOG25975.1"/>
    </source>
</evidence>
<dbReference type="GO" id="GO:0006777">
    <property type="term" value="P:Mo-molybdopterin cofactor biosynthetic process"/>
    <property type="evidence" value="ECO:0007669"/>
    <property type="project" value="UniProtKB-KW"/>
</dbReference>
<organism evidence="12 13">
    <name type="scientific">Thioalkalivibrio denitrificans</name>
    <dbReference type="NCBI Taxonomy" id="108003"/>
    <lineage>
        <taxon>Bacteria</taxon>
        <taxon>Pseudomonadati</taxon>
        <taxon>Pseudomonadota</taxon>
        <taxon>Gammaproteobacteria</taxon>
        <taxon>Chromatiales</taxon>
        <taxon>Ectothiorhodospiraceae</taxon>
        <taxon>Thioalkalivibrio</taxon>
    </lineage>
</organism>
<sequence length="144" mass="16182">MSVSLHPKPFDPWTLVATHQAGVAAGRFGATAVFVGTMRDFNEGDDVRAMTLEHYPGMTEKHLEAIVAQARERWTLEDCLIAHRVGAIEPGEPIVVTAVWSAHRREAFEACRFLMEELKHRAPFWKREALADGGTRWVEKNTEG</sequence>
<dbReference type="OrthoDB" id="9803224at2"/>
<comment type="subunit">
    <text evidence="6">Heterotetramer of 2 MoaD subunits and 2 MoaE subunits. Also stable as homodimer. The enzyme changes between these two forms during catalysis.</text>
</comment>
<dbReference type="InterPro" id="IPR003448">
    <property type="entry name" value="Mopterin_biosynth_MoaE"/>
</dbReference>
<evidence type="ECO:0000256" key="2">
    <source>
        <dbReference type="ARBA" id="ARBA00005426"/>
    </source>
</evidence>
<dbReference type="Pfam" id="PF02391">
    <property type="entry name" value="MoaE"/>
    <property type="match status" value="1"/>
</dbReference>
<evidence type="ECO:0000256" key="8">
    <source>
        <dbReference type="ARBA" id="ARBA00030407"/>
    </source>
</evidence>
<dbReference type="EMBL" id="MVBK01000032">
    <property type="protein sequence ID" value="OOG25975.1"/>
    <property type="molecule type" value="Genomic_DNA"/>
</dbReference>
<dbReference type="SUPFAM" id="SSF54690">
    <property type="entry name" value="Molybdopterin synthase subunit MoaE"/>
    <property type="match status" value="1"/>
</dbReference>
<name>A0A1V3NLN4_9GAMM</name>
<evidence type="ECO:0000256" key="5">
    <source>
        <dbReference type="ARBA" id="ARBA00023150"/>
    </source>
</evidence>
<gene>
    <name evidence="12" type="ORF">B1C78_05460</name>
</gene>
<evidence type="ECO:0000256" key="3">
    <source>
        <dbReference type="ARBA" id="ARBA00011950"/>
    </source>
</evidence>
<evidence type="ECO:0000313" key="13">
    <source>
        <dbReference type="Proteomes" id="UP000189462"/>
    </source>
</evidence>
<dbReference type="CDD" id="cd00756">
    <property type="entry name" value="MoaE"/>
    <property type="match status" value="1"/>
</dbReference>
<comment type="catalytic activity">
    <reaction evidence="11">
        <text>2 [molybdopterin-synthase sulfur-carrier protein]-C-terminal-Gly-aminoethanethioate + cyclic pyranopterin phosphate + H2O = molybdopterin + 2 [molybdopterin-synthase sulfur-carrier protein]-C-terminal Gly-Gly + 2 H(+)</text>
        <dbReference type="Rhea" id="RHEA:26333"/>
        <dbReference type="Rhea" id="RHEA-COMP:12202"/>
        <dbReference type="Rhea" id="RHEA-COMP:19907"/>
        <dbReference type="ChEBI" id="CHEBI:15377"/>
        <dbReference type="ChEBI" id="CHEBI:15378"/>
        <dbReference type="ChEBI" id="CHEBI:58698"/>
        <dbReference type="ChEBI" id="CHEBI:59648"/>
        <dbReference type="ChEBI" id="CHEBI:90778"/>
        <dbReference type="ChEBI" id="CHEBI:232372"/>
        <dbReference type="EC" id="2.8.1.12"/>
    </reaction>
</comment>
<keyword evidence="13" id="KW-1185">Reference proteome</keyword>
<accession>A0A1V3NLN4</accession>
<evidence type="ECO:0000256" key="6">
    <source>
        <dbReference type="ARBA" id="ARBA00026066"/>
    </source>
</evidence>
<dbReference type="UniPathway" id="UPA00344"/>
<comment type="caution">
    <text evidence="12">The sequence shown here is derived from an EMBL/GenBank/DDBJ whole genome shotgun (WGS) entry which is preliminary data.</text>
</comment>
<evidence type="ECO:0000256" key="11">
    <source>
        <dbReference type="ARBA" id="ARBA00049878"/>
    </source>
</evidence>
<dbReference type="STRING" id="108003.B1C78_05460"/>
<evidence type="ECO:0000256" key="4">
    <source>
        <dbReference type="ARBA" id="ARBA00013858"/>
    </source>
</evidence>
<evidence type="ECO:0000256" key="10">
    <source>
        <dbReference type="ARBA" id="ARBA00032474"/>
    </source>
</evidence>
<evidence type="ECO:0000256" key="1">
    <source>
        <dbReference type="ARBA" id="ARBA00005046"/>
    </source>
</evidence>
<dbReference type="InterPro" id="IPR036563">
    <property type="entry name" value="MoaE_sf"/>
</dbReference>
<comment type="pathway">
    <text evidence="1">Cofactor biosynthesis; molybdopterin biosynthesis.</text>
</comment>
<keyword evidence="5" id="KW-0501">Molybdenum cofactor biosynthesis</keyword>